<dbReference type="Proteomes" id="UP000472263">
    <property type="component" value="Chromosome 12"/>
</dbReference>
<dbReference type="Pfam" id="PF01400">
    <property type="entry name" value="Astacin"/>
    <property type="match status" value="1"/>
</dbReference>
<dbReference type="EC" id="3.4.24.-" evidence="2"/>
<protein>
    <recommendedName>
        <fullName evidence="2">Metalloendopeptidase</fullName>
        <ecNumber evidence="2">3.4.24.-</ecNumber>
    </recommendedName>
</protein>
<dbReference type="PANTHER" id="PTHR10127">
    <property type="entry name" value="DISCOIDIN, CUB, EGF, LAMININ , AND ZINC METALLOPROTEASE DOMAIN CONTAINING"/>
    <property type="match status" value="1"/>
</dbReference>
<keyword evidence="1 2" id="KW-0482">Metalloprotease</keyword>
<keyword evidence="1 2" id="KW-0479">Metal-binding</keyword>
<dbReference type="PROSITE" id="PS51864">
    <property type="entry name" value="ASTACIN"/>
    <property type="match status" value="1"/>
</dbReference>
<name>A0A667ZYU5_9TELE</name>
<gene>
    <name evidence="4" type="primary">LOC115368842</name>
</gene>
<comment type="cofactor">
    <cofactor evidence="1 2">
        <name>Zn(2+)</name>
        <dbReference type="ChEBI" id="CHEBI:29105"/>
    </cofactor>
    <text evidence="1 2">Binds 1 zinc ion per subunit.</text>
</comment>
<dbReference type="GO" id="GO:0004222">
    <property type="term" value="F:metalloendopeptidase activity"/>
    <property type="evidence" value="ECO:0007669"/>
    <property type="project" value="UniProtKB-UniRule"/>
</dbReference>
<dbReference type="PRINTS" id="PR00480">
    <property type="entry name" value="ASTACIN"/>
</dbReference>
<dbReference type="FunFam" id="3.40.390.10:FF:000038">
    <property type="entry name" value="Metalloendopeptidase"/>
    <property type="match status" value="1"/>
</dbReference>
<dbReference type="GeneTree" id="ENSGT00940000154856"/>
<dbReference type="InterPro" id="IPR006026">
    <property type="entry name" value="Peptidase_Metallo"/>
</dbReference>
<evidence type="ECO:0000256" key="1">
    <source>
        <dbReference type="PROSITE-ProRule" id="PRU01211"/>
    </source>
</evidence>
<feature type="binding site" evidence="1">
    <location>
        <position position="173"/>
    </location>
    <ligand>
        <name>Zn(2+)</name>
        <dbReference type="ChEBI" id="CHEBI:29105"/>
        <note>catalytic</note>
    </ligand>
</feature>
<feature type="binding site" evidence="1">
    <location>
        <position position="169"/>
    </location>
    <ligand>
        <name>Zn(2+)</name>
        <dbReference type="ChEBI" id="CHEBI:29105"/>
        <note>catalytic</note>
    </ligand>
</feature>
<dbReference type="GO" id="GO:0006508">
    <property type="term" value="P:proteolysis"/>
    <property type="evidence" value="ECO:0007669"/>
    <property type="project" value="UniProtKB-KW"/>
</dbReference>
<dbReference type="InterPro" id="IPR024079">
    <property type="entry name" value="MetalloPept_cat_dom_sf"/>
</dbReference>
<dbReference type="PANTHER" id="PTHR10127:SF899">
    <property type="entry name" value="ASTACIN-LIKE METALLOENDOPEPTIDASE-RELATED"/>
    <property type="match status" value="1"/>
</dbReference>
<dbReference type="SMART" id="SM00235">
    <property type="entry name" value="ZnMc"/>
    <property type="match status" value="1"/>
</dbReference>
<evidence type="ECO:0000313" key="4">
    <source>
        <dbReference type="Ensembl" id="ENSMMDP00005047770.1"/>
    </source>
</evidence>
<keyword evidence="1 2" id="KW-0645">Protease</keyword>
<dbReference type="GO" id="GO:0008270">
    <property type="term" value="F:zinc ion binding"/>
    <property type="evidence" value="ECO:0007669"/>
    <property type="project" value="UniProtKB-UniRule"/>
</dbReference>
<feature type="active site" evidence="1">
    <location>
        <position position="170"/>
    </location>
</feature>
<reference evidence="4" key="1">
    <citation type="submission" date="2019-06" db="EMBL/GenBank/DDBJ databases">
        <authorList>
            <consortium name="Wellcome Sanger Institute Data Sharing"/>
        </authorList>
    </citation>
    <scope>NUCLEOTIDE SEQUENCE [LARGE SCALE GENOMIC DNA]</scope>
</reference>
<dbReference type="AlphaFoldDB" id="A0A667ZYU5"/>
<evidence type="ECO:0000259" key="3">
    <source>
        <dbReference type="PROSITE" id="PS51864"/>
    </source>
</evidence>
<dbReference type="SUPFAM" id="SSF55486">
    <property type="entry name" value="Metalloproteases ('zincins'), catalytic domain"/>
    <property type="match status" value="1"/>
</dbReference>
<organism evidence="4 5">
    <name type="scientific">Myripristis murdjan</name>
    <name type="common">pinecone soldierfish</name>
    <dbReference type="NCBI Taxonomy" id="586833"/>
    <lineage>
        <taxon>Eukaryota</taxon>
        <taxon>Metazoa</taxon>
        <taxon>Chordata</taxon>
        <taxon>Craniata</taxon>
        <taxon>Vertebrata</taxon>
        <taxon>Euteleostomi</taxon>
        <taxon>Actinopterygii</taxon>
        <taxon>Neopterygii</taxon>
        <taxon>Teleostei</taxon>
        <taxon>Neoteleostei</taxon>
        <taxon>Acanthomorphata</taxon>
        <taxon>Holocentriformes</taxon>
        <taxon>Holocentridae</taxon>
        <taxon>Myripristis</taxon>
    </lineage>
</organism>
<feature type="binding site" evidence="1">
    <location>
        <position position="179"/>
    </location>
    <ligand>
        <name>Zn(2+)</name>
        <dbReference type="ChEBI" id="CHEBI:29105"/>
        <note>catalytic</note>
    </ligand>
</feature>
<evidence type="ECO:0000313" key="5">
    <source>
        <dbReference type="Proteomes" id="UP000472263"/>
    </source>
</evidence>
<dbReference type="Gene3D" id="3.40.390.10">
    <property type="entry name" value="Collagenase (Catalytic Domain)"/>
    <property type="match status" value="1"/>
</dbReference>
<proteinExistence type="predicted"/>
<reference evidence="4" key="2">
    <citation type="submission" date="2025-08" db="UniProtKB">
        <authorList>
            <consortium name="Ensembl"/>
        </authorList>
    </citation>
    <scope>IDENTIFICATION</scope>
</reference>
<dbReference type="InterPro" id="IPR001506">
    <property type="entry name" value="Peptidase_M12A"/>
</dbReference>
<feature type="domain" description="Peptidase M12A" evidence="3">
    <location>
        <begin position="71"/>
        <end position="269"/>
    </location>
</feature>
<dbReference type="Ensembl" id="ENSMMDT00005048717.1">
    <property type="protein sequence ID" value="ENSMMDP00005047770.1"/>
    <property type="gene ID" value="ENSMMDG00005021735.1"/>
</dbReference>
<sequence>MKRIVRCSSNFMLLGTIPRLLISVKSTYMKCKYQVHNNRFLQRSFCHVADKDENDLKVMFGDIVVYTGLQNADPCTARGCLWPKSSDGNVYVPYRISNEYSQRERDTIIQGLQSFSRCTCIRFTPRRNQRDFVDIQCRSGCYSFVGRRGNGQVLSLNRRGCVYHSIIQHELLHALGFNHEQTRSDRDEHVRILLQNVIQHNFWKIQNSRNLGTPYDYNSVMHYGRYAFSSNGQPTIVPVPNPDVSIGRANQMSPTDILRVNRLYGTECNQIRRNWAICVMHSGQRKSQCAGKHRPRVTLAFWLNSSSQIVLPPELTCTCEEGI</sequence>
<keyword evidence="1 2" id="KW-0378">Hydrolase</keyword>
<keyword evidence="1 2" id="KW-0862">Zinc</keyword>
<reference evidence="4" key="3">
    <citation type="submission" date="2025-09" db="UniProtKB">
        <authorList>
            <consortium name="Ensembl"/>
        </authorList>
    </citation>
    <scope>IDENTIFICATION</scope>
</reference>
<evidence type="ECO:0000256" key="2">
    <source>
        <dbReference type="RuleBase" id="RU361183"/>
    </source>
</evidence>
<accession>A0A667ZYU5</accession>
<keyword evidence="5" id="KW-1185">Reference proteome</keyword>
<comment type="caution">
    <text evidence="1">Lacks conserved residue(s) required for the propagation of feature annotation.</text>
</comment>